<dbReference type="InterPro" id="IPR043175">
    <property type="entry name" value="CAPZB_N"/>
</dbReference>
<comment type="function">
    <text evidence="7">F-actin-capping proteins bind in a Ca(2+)-independent manner to the fast growing ends of actin filaments (barbed end) thereby blocking the exchange of subunits at these ends. Unlike other capping proteins (such as gelsolin and severin), these proteins do not sever actin filaments.</text>
</comment>
<evidence type="ECO:0000313" key="8">
    <source>
        <dbReference type="EMBL" id="CCI50768.1"/>
    </source>
</evidence>
<dbReference type="GO" id="GO:0008290">
    <property type="term" value="C:F-actin capping protein complex"/>
    <property type="evidence" value="ECO:0007669"/>
    <property type="project" value="UniProtKB-UniRule"/>
</dbReference>
<evidence type="ECO:0000313" key="9">
    <source>
        <dbReference type="Proteomes" id="UP000053237"/>
    </source>
</evidence>
<dbReference type="PANTHER" id="PTHR10619:SF0">
    <property type="entry name" value="F-ACTIN-CAPPING PROTEIN SUBUNIT BETA ISOFORMS 1 AND 2"/>
    <property type="match status" value="1"/>
</dbReference>
<dbReference type="PRINTS" id="PR00192">
    <property type="entry name" value="FACTINCAPB"/>
</dbReference>
<dbReference type="PANTHER" id="PTHR10619">
    <property type="entry name" value="F-ACTIN-CAPPING PROTEIN SUBUNIT BETA"/>
    <property type="match status" value="1"/>
</dbReference>
<dbReference type="PROSITE" id="PS00231">
    <property type="entry name" value="F_ACTIN_CAPPING_BETA"/>
    <property type="match status" value="1"/>
</dbReference>
<evidence type="ECO:0000256" key="3">
    <source>
        <dbReference type="ARBA" id="ARBA00022467"/>
    </source>
</evidence>
<name>A0A024GVG4_9STRA</name>
<keyword evidence="3 7" id="KW-0117">Actin capping</keyword>
<proteinExistence type="inferred from homology"/>
<evidence type="ECO:0000256" key="4">
    <source>
        <dbReference type="ARBA" id="ARBA00022490"/>
    </source>
</evidence>
<dbReference type="AlphaFoldDB" id="A0A024GVG4"/>
<dbReference type="GO" id="GO:0051016">
    <property type="term" value="P:barbed-end actin filament capping"/>
    <property type="evidence" value="ECO:0007669"/>
    <property type="project" value="UniProtKB-UniRule"/>
</dbReference>
<keyword evidence="6 7" id="KW-0206">Cytoskeleton</keyword>
<evidence type="ECO:0000256" key="7">
    <source>
        <dbReference type="RuleBase" id="RU365078"/>
    </source>
</evidence>
<comment type="subcellular location">
    <subcellularLocation>
        <location evidence="1 7">Cytoplasm</location>
        <location evidence="1 7">Cytoskeleton</location>
    </subcellularLocation>
</comment>
<sequence length="292" mass="33263">MESAKMNACLKLMRRMPPQSVEANLLKLSQLNPSLTEELYQRIDQPLQIAMDPKDGRPYLLCDYNRDGDSYRSPWSNEYYPEVSYIDELFYPSERIRTLEKQANELFDVYRELYYQGGVSSAYLWDIGKGLAACVVFKKDITQHRYLTGGSWNSIHIIQVQEENVGSNSSSDNTKSRTASYQLTTSILLAMNINRPALGDLHLNGSLTRQCERKLEYQDSFSHLGNIGRMIEDLENDMRSSLDTLYISKTKEVVHSMRQVQQHETGAAGQNAFVGELASAVKQHRQTPSQAS</sequence>
<gene>
    <name evidence="8" type="ORF">BN9_130200</name>
</gene>
<dbReference type="InterPro" id="IPR042276">
    <property type="entry name" value="CapZ_alpha/beta_2"/>
</dbReference>
<dbReference type="Pfam" id="PF01115">
    <property type="entry name" value="F_actin_cap_B"/>
    <property type="match status" value="1"/>
</dbReference>
<dbReference type="FunCoup" id="A0A024GVG4">
    <property type="interactions" value="467"/>
</dbReference>
<dbReference type="InterPro" id="IPR019771">
    <property type="entry name" value="F-actin_capping_bsu_CS"/>
</dbReference>
<comment type="subunit">
    <text evidence="7">Heterodimer of an alpha and a beta subunit.</text>
</comment>
<organism evidence="8 9">
    <name type="scientific">Albugo candida</name>
    <dbReference type="NCBI Taxonomy" id="65357"/>
    <lineage>
        <taxon>Eukaryota</taxon>
        <taxon>Sar</taxon>
        <taxon>Stramenopiles</taxon>
        <taxon>Oomycota</taxon>
        <taxon>Peronosporomycetes</taxon>
        <taxon>Albuginales</taxon>
        <taxon>Albuginaceae</taxon>
        <taxon>Albugo</taxon>
    </lineage>
</organism>
<evidence type="ECO:0000256" key="2">
    <source>
        <dbReference type="ARBA" id="ARBA00006039"/>
    </source>
</evidence>
<keyword evidence="5 7" id="KW-0009">Actin-binding</keyword>
<keyword evidence="9" id="KW-1185">Reference proteome</keyword>
<dbReference type="Gene3D" id="3.90.1150.210">
    <property type="entry name" value="F-actin capping protein, beta subunit"/>
    <property type="match status" value="1"/>
</dbReference>
<dbReference type="GO" id="GO:0005737">
    <property type="term" value="C:cytoplasm"/>
    <property type="evidence" value="ECO:0007669"/>
    <property type="project" value="InterPro"/>
</dbReference>
<evidence type="ECO:0000256" key="5">
    <source>
        <dbReference type="ARBA" id="ARBA00023203"/>
    </source>
</evidence>
<dbReference type="EMBL" id="CAIX01001118">
    <property type="protein sequence ID" value="CCI50768.1"/>
    <property type="molecule type" value="Genomic_DNA"/>
</dbReference>
<accession>A0A024GVG4</accession>
<dbReference type="Proteomes" id="UP000053237">
    <property type="component" value="Unassembled WGS sequence"/>
</dbReference>
<comment type="caution">
    <text evidence="8">The sequence shown here is derived from an EMBL/GenBank/DDBJ whole genome shotgun (WGS) entry which is preliminary data.</text>
</comment>
<dbReference type="InterPro" id="IPR001698">
    <property type="entry name" value="CAPZB"/>
</dbReference>
<keyword evidence="4 7" id="KW-0963">Cytoplasm</keyword>
<dbReference type="GO" id="GO:0051015">
    <property type="term" value="F:actin filament binding"/>
    <property type="evidence" value="ECO:0007669"/>
    <property type="project" value="TreeGrafter"/>
</dbReference>
<dbReference type="OrthoDB" id="9979678at2759"/>
<evidence type="ECO:0000256" key="6">
    <source>
        <dbReference type="ARBA" id="ARBA00023212"/>
    </source>
</evidence>
<dbReference type="FunFam" id="1.20.58.570:FF:000001">
    <property type="entry name" value="F-actin-capping protein subunit beta"/>
    <property type="match status" value="1"/>
</dbReference>
<evidence type="ECO:0000256" key="1">
    <source>
        <dbReference type="ARBA" id="ARBA00004245"/>
    </source>
</evidence>
<dbReference type="GO" id="GO:0000902">
    <property type="term" value="P:cell morphogenesis"/>
    <property type="evidence" value="ECO:0007669"/>
    <property type="project" value="TreeGrafter"/>
</dbReference>
<protein>
    <recommendedName>
        <fullName evidence="7">F-actin-capping protein subunit beta</fullName>
    </recommendedName>
</protein>
<dbReference type="GO" id="GO:0030036">
    <property type="term" value="P:actin cytoskeleton organization"/>
    <property type="evidence" value="ECO:0007669"/>
    <property type="project" value="InterPro"/>
</dbReference>
<dbReference type="InterPro" id="IPR037282">
    <property type="entry name" value="CapZ_alpha/beta"/>
</dbReference>
<dbReference type="InParanoid" id="A0A024GVG4"/>
<dbReference type="SUPFAM" id="SSF90096">
    <property type="entry name" value="Subunits of heterodimeric actin filament capping protein Capz"/>
    <property type="match status" value="1"/>
</dbReference>
<dbReference type="Gene3D" id="1.20.58.570">
    <property type="match status" value="1"/>
</dbReference>
<dbReference type="STRING" id="65357.A0A024GVG4"/>
<reference evidence="8 9" key="1">
    <citation type="submission" date="2012-05" db="EMBL/GenBank/DDBJ databases">
        <title>Recombination and specialization in a pathogen metapopulation.</title>
        <authorList>
            <person name="Gardiner A."/>
            <person name="Kemen E."/>
            <person name="Schultz-Larsen T."/>
            <person name="MacLean D."/>
            <person name="Van Oosterhout C."/>
            <person name="Jones J.D.G."/>
        </authorList>
    </citation>
    <scope>NUCLEOTIDE SEQUENCE [LARGE SCALE GENOMIC DNA]</scope>
    <source>
        <strain evidence="8 9">Ac Nc2</strain>
    </source>
</reference>
<comment type="similarity">
    <text evidence="2 7">Belongs to the F-actin-capping protein beta subunit family.</text>
</comment>